<keyword evidence="8" id="KW-0378">Hydrolase</keyword>
<dbReference type="HAMAP" id="MF_00031">
    <property type="entry name" value="DNA_HJ_migration_RuvA"/>
    <property type="match status" value="1"/>
</dbReference>
<gene>
    <name evidence="6" type="primary">ruvA</name>
    <name evidence="8" type="ORF">A2538_02715</name>
</gene>
<evidence type="ECO:0000313" key="9">
    <source>
        <dbReference type="Proteomes" id="UP000178254"/>
    </source>
</evidence>
<feature type="region of interest" description="Domain III" evidence="6">
    <location>
        <begin position="144"/>
        <end position="187"/>
    </location>
</feature>
<dbReference type="GO" id="GO:0000400">
    <property type="term" value="F:four-way junction DNA binding"/>
    <property type="evidence" value="ECO:0007669"/>
    <property type="project" value="UniProtKB-UniRule"/>
</dbReference>
<dbReference type="GO" id="GO:0005524">
    <property type="term" value="F:ATP binding"/>
    <property type="evidence" value="ECO:0007669"/>
    <property type="project" value="InterPro"/>
</dbReference>
<dbReference type="InterPro" id="IPR013849">
    <property type="entry name" value="DNA_helicase_Holl-junc_RuvA_I"/>
</dbReference>
<comment type="function">
    <text evidence="6">The RuvA-RuvB-RuvC complex processes Holliday junction (HJ) DNA during genetic recombination and DNA repair, while the RuvA-RuvB complex plays an important role in the rescue of blocked DNA replication forks via replication fork reversal (RFR). RuvA specifically binds to HJ cruciform DNA, conferring on it an open structure. The RuvB hexamer acts as an ATP-dependent pump, pulling dsDNA into and through the RuvAB complex. HJ branch migration allows RuvC to scan DNA until it finds its consensus sequence, where it cleaves and resolves the cruciform DNA.</text>
</comment>
<comment type="caution">
    <text evidence="8">The sequence shown here is derived from an EMBL/GenBank/DDBJ whole genome shotgun (WGS) entry which is preliminary data.</text>
</comment>
<evidence type="ECO:0000259" key="7">
    <source>
        <dbReference type="SMART" id="SM00278"/>
    </source>
</evidence>
<dbReference type="SUPFAM" id="SSF46929">
    <property type="entry name" value="DNA helicase RuvA subunit, C-terminal domain"/>
    <property type="match status" value="1"/>
</dbReference>
<dbReference type="InterPro" id="IPR011114">
    <property type="entry name" value="RuvA_C"/>
</dbReference>
<feature type="domain" description="Helix-hairpin-helix DNA-binding motif class 1" evidence="7">
    <location>
        <begin position="73"/>
        <end position="92"/>
    </location>
</feature>
<evidence type="ECO:0000256" key="1">
    <source>
        <dbReference type="ARBA" id="ARBA00022490"/>
    </source>
</evidence>
<comment type="subcellular location">
    <subcellularLocation>
        <location evidence="6">Cytoplasm</location>
    </subcellularLocation>
</comment>
<dbReference type="SMART" id="SM00278">
    <property type="entry name" value="HhH1"/>
    <property type="match status" value="2"/>
</dbReference>
<dbReference type="NCBIfam" id="TIGR00084">
    <property type="entry name" value="ruvA"/>
    <property type="match status" value="1"/>
</dbReference>
<dbReference type="InterPro" id="IPR010994">
    <property type="entry name" value="RuvA_2-like"/>
</dbReference>
<evidence type="ECO:0000256" key="5">
    <source>
        <dbReference type="ARBA" id="ARBA00023204"/>
    </source>
</evidence>
<dbReference type="GO" id="GO:0009378">
    <property type="term" value="F:four-way junction helicase activity"/>
    <property type="evidence" value="ECO:0007669"/>
    <property type="project" value="InterPro"/>
</dbReference>
<comment type="caution">
    <text evidence="6">Lacks conserved residue(s) required for the propagation of feature annotation.</text>
</comment>
<name>A0A1F6PC89_9BACT</name>
<evidence type="ECO:0000256" key="3">
    <source>
        <dbReference type="ARBA" id="ARBA00023125"/>
    </source>
</evidence>
<dbReference type="Gene3D" id="1.10.150.20">
    <property type="entry name" value="5' to 3' exonuclease, C-terminal subdomain"/>
    <property type="match status" value="1"/>
</dbReference>
<comment type="subunit">
    <text evidence="6">Homotetramer. Forms an RuvA(8)-RuvB(12)-Holliday junction (HJ) complex. HJ DNA is sandwiched between 2 RuvA tetramers; dsDNA enters through RuvA and exits via RuvB. An RuvB hexamer assembles on each DNA strand where it exits the tetramer. Each RuvB hexamer is contacted by two RuvA subunits (via domain III) on 2 adjacent RuvB subunits; this complex drives branch migration. In the full resolvosome a probable DNA-RuvA(4)-RuvB(12)-RuvC(2) complex forms which resolves the HJ.</text>
</comment>
<dbReference type="InterPro" id="IPR003583">
    <property type="entry name" value="Hlx-hairpin-Hlx_DNA-bd_motif"/>
</dbReference>
<evidence type="ECO:0000256" key="2">
    <source>
        <dbReference type="ARBA" id="ARBA00022763"/>
    </source>
</evidence>
<keyword evidence="1 6" id="KW-0963">Cytoplasm</keyword>
<sequence>MISLINGQVVSNKDGQVVVKTTGGVGYLVFASLSGLKEWVVGKEAEVLTYLSVRENALDLFGFTTEAERGLFKKLLDVSGIGPKSALHILSLGSVEDISAAINRGDVGYLTQVSGIGKKTAERIAVELKNKLADLGVVDDGGPVGDAVAGLVSLGYSATDARVVVKGLNPSGKSSEALLKEALQKIK</sequence>
<keyword evidence="4 6" id="KW-0233">DNA recombination</keyword>
<evidence type="ECO:0000313" key="8">
    <source>
        <dbReference type="EMBL" id="OGH93769.1"/>
    </source>
</evidence>
<dbReference type="Gene3D" id="2.40.50.140">
    <property type="entry name" value="Nucleic acid-binding proteins"/>
    <property type="match status" value="1"/>
</dbReference>
<evidence type="ECO:0000256" key="6">
    <source>
        <dbReference type="HAMAP-Rule" id="MF_00031"/>
    </source>
</evidence>
<dbReference type="CDD" id="cd14332">
    <property type="entry name" value="UBA_RuvA_C"/>
    <property type="match status" value="1"/>
</dbReference>
<feature type="domain" description="Helix-hairpin-helix DNA-binding motif class 1" evidence="7">
    <location>
        <begin position="108"/>
        <end position="127"/>
    </location>
</feature>
<dbReference type="GO" id="GO:0005737">
    <property type="term" value="C:cytoplasm"/>
    <property type="evidence" value="ECO:0007669"/>
    <property type="project" value="UniProtKB-SubCell"/>
</dbReference>
<comment type="similarity">
    <text evidence="6">Belongs to the RuvA family.</text>
</comment>
<dbReference type="SUPFAM" id="SSF47781">
    <property type="entry name" value="RuvA domain 2-like"/>
    <property type="match status" value="1"/>
</dbReference>
<evidence type="ECO:0000256" key="4">
    <source>
        <dbReference type="ARBA" id="ARBA00023172"/>
    </source>
</evidence>
<dbReference type="InterPro" id="IPR036267">
    <property type="entry name" value="RuvA_C_sf"/>
</dbReference>
<dbReference type="GO" id="GO:0009379">
    <property type="term" value="C:Holliday junction helicase complex"/>
    <property type="evidence" value="ECO:0007669"/>
    <property type="project" value="InterPro"/>
</dbReference>
<dbReference type="GO" id="GO:0006281">
    <property type="term" value="P:DNA repair"/>
    <property type="evidence" value="ECO:0007669"/>
    <property type="project" value="UniProtKB-UniRule"/>
</dbReference>
<dbReference type="STRING" id="1798709.A2538_02715"/>
<protein>
    <recommendedName>
        <fullName evidence="6">Holliday junction branch migration complex subunit RuvA</fullName>
    </recommendedName>
</protein>
<dbReference type="Pfam" id="PF07499">
    <property type="entry name" value="RuvA_C"/>
    <property type="match status" value="1"/>
</dbReference>
<keyword evidence="3 6" id="KW-0238">DNA-binding</keyword>
<dbReference type="Pfam" id="PF14520">
    <property type="entry name" value="HHH_5"/>
    <property type="match status" value="1"/>
</dbReference>
<keyword evidence="2 6" id="KW-0227">DNA damage</keyword>
<dbReference type="GO" id="GO:0006310">
    <property type="term" value="P:DNA recombination"/>
    <property type="evidence" value="ECO:0007669"/>
    <property type="project" value="UniProtKB-UniRule"/>
</dbReference>
<dbReference type="InterPro" id="IPR000085">
    <property type="entry name" value="RuvA"/>
</dbReference>
<keyword evidence="8" id="KW-0347">Helicase</keyword>
<keyword evidence="8" id="KW-0547">Nucleotide-binding</keyword>
<keyword evidence="5 6" id="KW-0234">DNA repair</keyword>
<proteinExistence type="inferred from homology"/>
<dbReference type="InterPro" id="IPR012340">
    <property type="entry name" value="NA-bd_OB-fold"/>
</dbReference>
<comment type="domain">
    <text evidence="6">Has three domains with a flexible linker between the domains II and III and assumes an 'L' shape. Domain III is highly mobile and contacts RuvB.</text>
</comment>
<feature type="region of interest" description="Domain I" evidence="6">
    <location>
        <begin position="1"/>
        <end position="64"/>
    </location>
</feature>
<dbReference type="Pfam" id="PF01330">
    <property type="entry name" value="RuvA_N"/>
    <property type="match status" value="1"/>
</dbReference>
<dbReference type="Proteomes" id="UP000178254">
    <property type="component" value="Unassembled WGS sequence"/>
</dbReference>
<dbReference type="EMBL" id="MFRE01000022">
    <property type="protein sequence ID" value="OGH93769.1"/>
    <property type="molecule type" value="Genomic_DNA"/>
</dbReference>
<accession>A0A1F6PC89</accession>
<reference evidence="8 9" key="1">
    <citation type="journal article" date="2016" name="Nat. Commun.">
        <title>Thousands of microbial genomes shed light on interconnected biogeochemical processes in an aquifer system.</title>
        <authorList>
            <person name="Anantharaman K."/>
            <person name="Brown C.T."/>
            <person name="Hug L.A."/>
            <person name="Sharon I."/>
            <person name="Castelle C.J."/>
            <person name="Probst A.J."/>
            <person name="Thomas B.C."/>
            <person name="Singh A."/>
            <person name="Wilkins M.J."/>
            <person name="Karaoz U."/>
            <person name="Brodie E.L."/>
            <person name="Williams K.H."/>
            <person name="Hubbard S.S."/>
            <person name="Banfield J.F."/>
        </authorList>
    </citation>
    <scope>NUCLEOTIDE SEQUENCE [LARGE SCALE GENOMIC DNA]</scope>
</reference>
<dbReference type="SUPFAM" id="SSF50249">
    <property type="entry name" value="Nucleic acid-binding proteins"/>
    <property type="match status" value="1"/>
</dbReference>
<keyword evidence="8" id="KW-0067">ATP-binding</keyword>
<dbReference type="Gene3D" id="1.10.8.10">
    <property type="entry name" value="DNA helicase RuvA subunit, C-terminal domain"/>
    <property type="match status" value="1"/>
</dbReference>
<dbReference type="GO" id="GO:0048476">
    <property type="term" value="C:Holliday junction resolvase complex"/>
    <property type="evidence" value="ECO:0007669"/>
    <property type="project" value="UniProtKB-UniRule"/>
</dbReference>
<dbReference type="AlphaFoldDB" id="A0A1F6PC89"/>
<organism evidence="8 9">
    <name type="scientific">Candidatus Magasanikbacteria bacterium RIFOXYD2_FULL_41_14</name>
    <dbReference type="NCBI Taxonomy" id="1798709"/>
    <lineage>
        <taxon>Bacteria</taxon>
        <taxon>Candidatus Magasanikiibacteriota</taxon>
    </lineage>
</organism>